<evidence type="ECO:0000256" key="1">
    <source>
        <dbReference type="ARBA" id="ARBA00009463"/>
    </source>
</evidence>
<dbReference type="GO" id="GO:0006631">
    <property type="term" value="P:fatty acid metabolic process"/>
    <property type="evidence" value="ECO:0007669"/>
    <property type="project" value="InterPro"/>
</dbReference>
<dbReference type="GO" id="GO:0070403">
    <property type="term" value="F:NAD+ binding"/>
    <property type="evidence" value="ECO:0007669"/>
    <property type="project" value="InterPro"/>
</dbReference>
<dbReference type="InterPro" id="IPR036291">
    <property type="entry name" value="NAD(P)-bd_dom_sf"/>
</dbReference>
<comment type="similarity">
    <text evidence="1">Belongs to the 3-hydroxyacyl-CoA dehydrogenase family.</text>
</comment>
<keyword evidence="6" id="KW-1185">Reference proteome</keyword>
<dbReference type="InterPro" id="IPR013328">
    <property type="entry name" value="6PGD_dom2"/>
</dbReference>
<feature type="domain" description="3-hydroxyacyl-CoA dehydrogenase C-terminal" evidence="3">
    <location>
        <begin position="190"/>
        <end position="255"/>
    </location>
</feature>
<reference evidence="5 6" key="1">
    <citation type="submission" date="2024-05" db="EMBL/GenBank/DDBJ databases">
        <authorList>
            <person name="Wallberg A."/>
        </authorList>
    </citation>
    <scope>NUCLEOTIDE SEQUENCE [LARGE SCALE GENOMIC DNA]</scope>
</reference>
<evidence type="ECO:0000259" key="4">
    <source>
        <dbReference type="Pfam" id="PF02737"/>
    </source>
</evidence>
<dbReference type="Gene3D" id="3.40.50.720">
    <property type="entry name" value="NAD(P)-binding Rossmann-like Domain"/>
    <property type="match status" value="1"/>
</dbReference>
<organism evidence="5 6">
    <name type="scientific">Meganyctiphanes norvegica</name>
    <name type="common">Northern krill</name>
    <name type="synonym">Thysanopoda norvegica</name>
    <dbReference type="NCBI Taxonomy" id="48144"/>
    <lineage>
        <taxon>Eukaryota</taxon>
        <taxon>Metazoa</taxon>
        <taxon>Ecdysozoa</taxon>
        <taxon>Arthropoda</taxon>
        <taxon>Crustacea</taxon>
        <taxon>Multicrustacea</taxon>
        <taxon>Malacostraca</taxon>
        <taxon>Eumalacostraca</taxon>
        <taxon>Eucarida</taxon>
        <taxon>Euphausiacea</taxon>
        <taxon>Euphausiidae</taxon>
        <taxon>Meganyctiphanes</taxon>
    </lineage>
</organism>
<dbReference type="SUPFAM" id="SSF48179">
    <property type="entry name" value="6-phosphogluconate dehydrogenase C-terminal domain-like"/>
    <property type="match status" value="1"/>
</dbReference>
<dbReference type="PRINTS" id="PR00411">
    <property type="entry name" value="PNDRDTASEI"/>
</dbReference>
<dbReference type="InterPro" id="IPR008927">
    <property type="entry name" value="6-PGluconate_DH-like_C_sf"/>
</dbReference>
<evidence type="ECO:0008006" key="7">
    <source>
        <dbReference type="Google" id="ProtNLM"/>
    </source>
</evidence>
<protein>
    <recommendedName>
        <fullName evidence="7">3-hydroxyacyl-CoA dehydrogenase</fullName>
    </recommendedName>
</protein>
<feature type="domain" description="3-hydroxyacyl-CoA dehydrogenase NAD binding" evidence="4">
    <location>
        <begin position="6"/>
        <end position="184"/>
    </location>
</feature>
<dbReference type="PANTHER" id="PTHR48075:SF1">
    <property type="entry name" value="LAMBDA-CRYSTALLIN HOMOLOG"/>
    <property type="match status" value="1"/>
</dbReference>
<accession>A0AAV2PWM8</accession>
<dbReference type="FunFam" id="3.40.50.720:FF:000356">
    <property type="entry name" value="Lambda-crystallin homolog"/>
    <property type="match status" value="1"/>
</dbReference>
<dbReference type="InterPro" id="IPR006108">
    <property type="entry name" value="3HC_DH_C"/>
</dbReference>
<dbReference type="Gene3D" id="1.10.1040.10">
    <property type="entry name" value="N-(1-d-carboxylethyl)-l-norvaline Dehydrogenase, domain 2"/>
    <property type="match status" value="1"/>
</dbReference>
<evidence type="ECO:0000313" key="5">
    <source>
        <dbReference type="EMBL" id="CAL4064806.1"/>
    </source>
</evidence>
<dbReference type="EMBL" id="CAXKWB010001547">
    <property type="protein sequence ID" value="CAL4064806.1"/>
    <property type="molecule type" value="Genomic_DNA"/>
</dbReference>
<dbReference type="Pfam" id="PF00725">
    <property type="entry name" value="3HCDH"/>
    <property type="match status" value="1"/>
</dbReference>
<dbReference type="AlphaFoldDB" id="A0AAV2PWM8"/>
<keyword evidence="2" id="KW-0560">Oxidoreductase</keyword>
<proteinExistence type="inferred from homology"/>
<dbReference type="PANTHER" id="PTHR48075">
    <property type="entry name" value="3-HYDROXYACYL-COA DEHYDROGENASE FAMILY PROTEIN"/>
    <property type="match status" value="1"/>
</dbReference>
<gene>
    <name evidence="5" type="ORF">MNOR_LOCUS4264</name>
</gene>
<evidence type="ECO:0000256" key="2">
    <source>
        <dbReference type="ARBA" id="ARBA00023002"/>
    </source>
</evidence>
<dbReference type="InterPro" id="IPR006176">
    <property type="entry name" value="3-OHacyl-CoA_DH_NAD-bd"/>
</dbReference>
<evidence type="ECO:0000313" key="6">
    <source>
        <dbReference type="Proteomes" id="UP001497623"/>
    </source>
</evidence>
<evidence type="ECO:0000259" key="3">
    <source>
        <dbReference type="Pfam" id="PF00725"/>
    </source>
</evidence>
<comment type="caution">
    <text evidence="5">The sequence shown here is derived from an EMBL/GenBank/DDBJ whole genome shotgun (WGS) entry which is preliminary data.</text>
</comment>
<dbReference type="SUPFAM" id="SSF51735">
    <property type="entry name" value="NAD(P)-binding Rossmann-fold domains"/>
    <property type="match status" value="1"/>
</dbReference>
<dbReference type="Proteomes" id="UP001497623">
    <property type="component" value="Unassembled WGS sequence"/>
</dbReference>
<dbReference type="Pfam" id="PF02737">
    <property type="entry name" value="3HCDH_N"/>
    <property type="match status" value="1"/>
</dbReference>
<sequence length="316" mass="34888">MSRDEKIGIIGSGLIGRSWAMLFAGVGYKVTLYDVLETQVSVALEDIKKQLLALEKDGMLRGTLTAEQQFKCIKGVNSLKECVQKAKHVQECIPENLELKIKVFKELDGLSGSNTVLCSSTSCIVPSKFTADLAHKANCIVAHPVNPPYYVSCVEVVPAPWTSKDTVSKTRALMKEIGQAPVTFSRELPGFGLNRIQYAILNECSNLVSDGVLSAEDVDTLMSEGLGMRYAWMGPLETAHLNAEGMMSYCERYGSTISSVSSTFNPPPTWSPNDSKALSKQCDKMVPLDQLQTRRQWRDARLAKLAKLKKEMKELE</sequence>
<name>A0AAV2PWM8_MEGNR</name>
<dbReference type="GO" id="GO:0050104">
    <property type="term" value="F:L-gulonate 3-dehydrogenase activity"/>
    <property type="evidence" value="ECO:0007669"/>
    <property type="project" value="TreeGrafter"/>
</dbReference>